<feature type="domain" description="Arginine dihydrolase ArgZ/ArgE-like C-terminal second subdomain" evidence="12">
    <location>
        <begin position="204"/>
        <end position="415"/>
    </location>
</feature>
<dbReference type="Pfam" id="PF04455">
    <property type="entry name" value="Saccharop_dh_N"/>
    <property type="match status" value="1"/>
</dbReference>
<evidence type="ECO:0000256" key="6">
    <source>
        <dbReference type="ARBA" id="ARBA00056756"/>
    </source>
</evidence>
<evidence type="ECO:0000256" key="7">
    <source>
        <dbReference type="ARBA" id="ARBA00061348"/>
    </source>
</evidence>
<dbReference type="GO" id="GO:0000166">
    <property type="term" value="F:nucleotide binding"/>
    <property type="evidence" value="ECO:0007669"/>
    <property type="project" value="UniProtKB-KW"/>
</dbReference>
<accession>B8GDU6</accession>
<evidence type="ECO:0000259" key="12">
    <source>
        <dbReference type="Pfam" id="PF21570"/>
    </source>
</evidence>
<comment type="cofactor">
    <cofactor evidence="1">
        <name>NAD(+)</name>
        <dbReference type="ChEBI" id="CHEBI:57540"/>
    </cofactor>
</comment>
<dbReference type="Pfam" id="PF21570">
    <property type="entry name" value="ArgZ-like_C_2nd"/>
    <property type="match status" value="1"/>
</dbReference>
<evidence type="ECO:0000256" key="2">
    <source>
        <dbReference type="ARBA" id="ARBA00022741"/>
    </source>
</evidence>
<dbReference type="EC" id="4.3.1.12" evidence="8"/>
<sequence length="440" mass="47575">MTAGEPILSSVADIVSMQASREIELEGHIIDSGIMTLVFDRIMDMGGNFEILTFDVGKKKTDPSYARLRVVASDPNQLAVILSDLHRYGARQLEVDDVHLVPAEADRVVPKGFYSTTNYPTSVKYRDQWLQVVDNEMDCLIVVDPALMAALCTPLSKLKKGDLVVMGEQGVRIIPPERPREQSTFEFMNGTVSPERPSETLIRNIAAEIRELKAKGGKIALVGGPAIVHTGGDLALARLVREGFIDVIFAGNALATHDIEYNLYGTSLGMDLSTGKPVVGGHKHHLYAISEVMRAGSIRAAVEQGVITGGVMYECISNDIPFVLAGSIRDDGPLPDVITDSMKAQDAIREHLRGCGMVLMVATLLHSIAVGNCLGSSVKTICVDINPSSVTKLMDRGTMQAIGIVSDAGTFLPLLAEQLIPDFRTRVIKPDTKSPIQTVE</sequence>
<evidence type="ECO:0000259" key="13">
    <source>
        <dbReference type="Pfam" id="PF21571"/>
    </source>
</evidence>
<dbReference type="KEGG" id="mpl:Mpal_2149"/>
<dbReference type="eggNOG" id="arCOG04422">
    <property type="taxonomic scope" value="Archaea"/>
</dbReference>
<evidence type="ECO:0000313" key="14">
    <source>
        <dbReference type="EMBL" id="ACL17447.1"/>
    </source>
</evidence>
<dbReference type="InterPro" id="IPR005239">
    <property type="entry name" value="ArgZ/ArgE-like"/>
</dbReference>
<keyword evidence="4" id="KW-0456">Lyase</keyword>
<dbReference type="InterPro" id="IPR048964">
    <property type="entry name" value="ArgZ/ArgE-like_C_1st"/>
</dbReference>
<dbReference type="GO" id="GO:0008473">
    <property type="term" value="F:ornithine cyclodeaminase activity"/>
    <property type="evidence" value="ECO:0007669"/>
    <property type="project" value="UniProtKB-EC"/>
</dbReference>
<protein>
    <recommendedName>
        <fullName evidence="9">Ornithine cyclodeaminase</fullName>
        <ecNumber evidence="8">4.3.1.12</ecNumber>
    </recommendedName>
    <alternativeName>
        <fullName evidence="10">Archaeal ornithine cyclodeaminase</fullName>
    </alternativeName>
</protein>
<proteinExistence type="inferred from homology"/>
<dbReference type="InterPro" id="IPR007545">
    <property type="entry name" value="LOR/SDH_bifunc_enz_cons_dom"/>
</dbReference>
<dbReference type="Proteomes" id="UP000002457">
    <property type="component" value="Chromosome"/>
</dbReference>
<dbReference type="AlphaFoldDB" id="B8GDU6"/>
<dbReference type="Pfam" id="PF21571">
    <property type="entry name" value="ArgZ-like_C_1st"/>
    <property type="match status" value="1"/>
</dbReference>
<feature type="domain" description="LOR/SDH bifunctional enzyme conserved" evidence="11">
    <location>
        <begin position="20"/>
        <end position="119"/>
    </location>
</feature>
<feature type="domain" description="Arginine dihydrolase ArgZ/ArgE-like C-terminal first subdomain" evidence="13">
    <location>
        <begin position="120"/>
        <end position="202"/>
    </location>
</feature>
<organism evidence="14 15">
    <name type="scientific">Methanosphaerula palustris (strain ATCC BAA-1556 / DSM 19958 / E1-9c)</name>
    <dbReference type="NCBI Taxonomy" id="521011"/>
    <lineage>
        <taxon>Archaea</taxon>
        <taxon>Methanobacteriati</taxon>
        <taxon>Methanobacteriota</taxon>
        <taxon>Stenosarchaea group</taxon>
        <taxon>Methanomicrobia</taxon>
        <taxon>Methanomicrobiales</taxon>
        <taxon>Methanoregulaceae</taxon>
        <taxon>Methanosphaerula</taxon>
    </lineage>
</organism>
<keyword evidence="2" id="KW-0547">Nucleotide-binding</keyword>
<evidence type="ECO:0000256" key="1">
    <source>
        <dbReference type="ARBA" id="ARBA00001911"/>
    </source>
</evidence>
<comment type="similarity">
    <text evidence="7">Belongs to the AgrE/ArgZ ornithine cyclodeaminase family.</text>
</comment>
<dbReference type="NCBIfam" id="TIGR00300">
    <property type="entry name" value="TIGR00300 family protein"/>
    <property type="match status" value="1"/>
</dbReference>
<dbReference type="InterPro" id="IPR048963">
    <property type="entry name" value="ArgZ/ArgE-like_C_2nd"/>
</dbReference>
<gene>
    <name evidence="14" type="ordered locus">Mpal_2149</name>
</gene>
<dbReference type="STRING" id="521011.Mpal_2149"/>
<evidence type="ECO:0000256" key="10">
    <source>
        <dbReference type="ARBA" id="ARBA00081581"/>
    </source>
</evidence>
<keyword evidence="15" id="KW-1185">Reference proteome</keyword>
<comment type="catalytic activity">
    <reaction evidence="5">
        <text>L-ornithine = L-proline + NH4(+)</text>
        <dbReference type="Rhea" id="RHEA:24368"/>
        <dbReference type="ChEBI" id="CHEBI:28938"/>
        <dbReference type="ChEBI" id="CHEBI:46911"/>
        <dbReference type="ChEBI" id="CHEBI:60039"/>
        <dbReference type="EC" id="4.3.1.12"/>
    </reaction>
</comment>
<evidence type="ECO:0000256" key="9">
    <source>
        <dbReference type="ARBA" id="ARBA00072993"/>
    </source>
</evidence>
<dbReference type="Gene3D" id="3.30.70.2690">
    <property type="entry name" value="LOR/SDH bifunctional enzyme, conserved domain"/>
    <property type="match status" value="1"/>
</dbReference>
<evidence type="ECO:0000259" key="11">
    <source>
        <dbReference type="Pfam" id="PF04455"/>
    </source>
</evidence>
<keyword evidence="3" id="KW-0520">NAD</keyword>
<evidence type="ECO:0000256" key="3">
    <source>
        <dbReference type="ARBA" id="ARBA00023027"/>
    </source>
</evidence>
<dbReference type="InterPro" id="IPR043009">
    <property type="entry name" value="LOR/SDH_bifunc_enz_cons_dom_sf"/>
</dbReference>
<evidence type="ECO:0000313" key="15">
    <source>
        <dbReference type="Proteomes" id="UP000002457"/>
    </source>
</evidence>
<name>B8GDU6_METPE</name>
<dbReference type="HOGENOM" id="CLU_056125_0_0_2"/>
<dbReference type="EMBL" id="CP001338">
    <property type="protein sequence ID" value="ACL17447.1"/>
    <property type="molecule type" value="Genomic_DNA"/>
</dbReference>
<dbReference type="CDD" id="cd12144">
    <property type="entry name" value="SDH_N_domain"/>
    <property type="match status" value="1"/>
</dbReference>
<evidence type="ECO:0000256" key="5">
    <source>
        <dbReference type="ARBA" id="ARBA00052109"/>
    </source>
</evidence>
<reference evidence="14 15" key="1">
    <citation type="journal article" date="2015" name="Genome Announc.">
        <title>Complete Genome Sequence of Methanosphaerula palustris E1-9CT, a Hydrogenotrophic Methanogen Isolated from a Minerotrophic Fen Peatland.</title>
        <authorList>
            <person name="Cadillo-Quiroz H."/>
            <person name="Browne P."/>
            <person name="Kyrpides N."/>
            <person name="Woyke T."/>
            <person name="Goodwin L."/>
            <person name="Detter C."/>
            <person name="Yavitt J.B."/>
            <person name="Zinder S.H."/>
        </authorList>
    </citation>
    <scope>NUCLEOTIDE SEQUENCE [LARGE SCALE GENOMIC DNA]</scope>
    <source>
        <strain evidence="15">ATCC BAA-1556 / DSM 19958 / E1-9c</strain>
    </source>
</reference>
<evidence type="ECO:0000256" key="8">
    <source>
        <dbReference type="ARBA" id="ARBA00066346"/>
    </source>
</evidence>
<comment type="function">
    <text evidence="6">Catalyzes the conversion of ornithine to proline, with the release of ammonia.</text>
</comment>
<dbReference type="Gene3D" id="3.40.50.10690">
    <property type="entry name" value="putative lor/sdh protein like domains"/>
    <property type="match status" value="1"/>
</dbReference>
<evidence type="ECO:0000256" key="4">
    <source>
        <dbReference type="ARBA" id="ARBA00023239"/>
    </source>
</evidence>